<dbReference type="GO" id="GO:0019354">
    <property type="term" value="P:siroheme biosynthetic process"/>
    <property type="evidence" value="ECO:0007669"/>
    <property type="project" value="InterPro"/>
</dbReference>
<dbReference type="NCBIfam" id="TIGR01469">
    <property type="entry name" value="cobA_cysG_Cterm"/>
    <property type="match status" value="1"/>
</dbReference>
<dbReference type="GO" id="GO:0032259">
    <property type="term" value="P:methylation"/>
    <property type="evidence" value="ECO:0007669"/>
    <property type="project" value="UniProtKB-KW"/>
</dbReference>
<dbReference type="InterPro" id="IPR035996">
    <property type="entry name" value="4pyrrol_Methylase_sf"/>
</dbReference>
<dbReference type="PROSITE" id="PS00839">
    <property type="entry name" value="SUMT_1"/>
    <property type="match status" value="1"/>
</dbReference>
<dbReference type="EC" id="2.1.1.107" evidence="1"/>
<dbReference type="FunFam" id="3.40.1010.10:FF:000001">
    <property type="entry name" value="Siroheme synthase"/>
    <property type="match status" value="1"/>
</dbReference>
<evidence type="ECO:0000256" key="2">
    <source>
        <dbReference type="ARBA" id="ARBA00022603"/>
    </source>
</evidence>
<dbReference type="SUPFAM" id="SSF53790">
    <property type="entry name" value="Tetrapyrrole methylase"/>
    <property type="match status" value="1"/>
</dbReference>
<evidence type="ECO:0000256" key="5">
    <source>
        <dbReference type="ARBA" id="ARBA00023244"/>
    </source>
</evidence>
<dbReference type="AlphaFoldDB" id="A0A8J4EZQ1"/>
<dbReference type="CDD" id="cd11642">
    <property type="entry name" value="SUMT"/>
    <property type="match status" value="1"/>
</dbReference>
<evidence type="ECO:0000259" key="6">
    <source>
        <dbReference type="Pfam" id="PF00590"/>
    </source>
</evidence>
<dbReference type="NCBIfam" id="NF004790">
    <property type="entry name" value="PRK06136.1"/>
    <property type="match status" value="1"/>
</dbReference>
<reference evidence="7" key="1">
    <citation type="journal article" date="2021" name="Proc. Natl. Acad. Sci. U.S.A.">
        <title>Three genomes in the algal genus Volvox reveal the fate of a haploid sex-determining region after a transition to homothallism.</title>
        <authorList>
            <person name="Yamamoto K."/>
            <person name="Hamaji T."/>
            <person name="Kawai-Toyooka H."/>
            <person name="Matsuzaki R."/>
            <person name="Takahashi F."/>
            <person name="Nishimura Y."/>
            <person name="Kawachi M."/>
            <person name="Noguchi H."/>
            <person name="Minakuchi Y."/>
            <person name="Umen J.G."/>
            <person name="Toyoda A."/>
            <person name="Nozaki H."/>
        </authorList>
    </citation>
    <scope>NUCLEOTIDE SEQUENCE</scope>
    <source>
        <strain evidence="7">NIES-3780</strain>
    </source>
</reference>
<dbReference type="InterPro" id="IPR006366">
    <property type="entry name" value="CobA/CysG_C"/>
</dbReference>
<sequence>MLRGQMLAQQSCGQCFGTSTRTVLAAFRSARSRGFRAGPSNTSASVAALDPAKLGKCWLVGAGPGPADYLTMKAVRLLQTADVVVYDDLGSQDALGFVSPATELVYVGKRGGRESIKQPQIDELLVARCAEGRNVVRLKGGCPSVFSRLASEVAALRAADIPYELVPGVSSALAAPLFAGFPLTHVTLSPSFTVLSGHDPDSIDWGALARLPTLVLLMGGRRLGDIVARLQDTGWPTDTPVVVIRAAGLSQQQVWHSRLDRVETDTANVESLSPCVVVIGRVAEFTDGLRMLSAK</sequence>
<evidence type="ECO:0000313" key="7">
    <source>
        <dbReference type="EMBL" id="GIL51974.1"/>
    </source>
</evidence>
<dbReference type="InterPro" id="IPR003043">
    <property type="entry name" value="Uropor_MeTrfase_CS"/>
</dbReference>
<name>A0A8J4EZQ1_9CHLO</name>
<dbReference type="PANTHER" id="PTHR45790">
    <property type="entry name" value="SIROHEME SYNTHASE-RELATED"/>
    <property type="match status" value="1"/>
</dbReference>
<feature type="domain" description="Tetrapyrrole methylase" evidence="6">
    <location>
        <begin position="56"/>
        <end position="261"/>
    </location>
</feature>
<dbReference type="InterPro" id="IPR014777">
    <property type="entry name" value="4pyrrole_Mease_sub1"/>
</dbReference>
<comment type="caution">
    <text evidence="7">The sequence shown here is derived from an EMBL/GenBank/DDBJ whole genome shotgun (WGS) entry which is preliminary data.</text>
</comment>
<keyword evidence="3" id="KW-0808">Transferase</keyword>
<dbReference type="Gene3D" id="3.40.1010.10">
    <property type="entry name" value="Cobalt-precorrin-4 Transmethylase, Domain 1"/>
    <property type="match status" value="1"/>
</dbReference>
<keyword evidence="2" id="KW-0489">Methyltransferase</keyword>
<protein>
    <recommendedName>
        <fullName evidence="1">uroporphyrinogen-III C-methyltransferase</fullName>
        <ecNumber evidence="1">2.1.1.107</ecNumber>
    </recommendedName>
</protein>
<keyword evidence="8" id="KW-1185">Reference proteome</keyword>
<dbReference type="InterPro" id="IPR014776">
    <property type="entry name" value="4pyrrole_Mease_sub2"/>
</dbReference>
<evidence type="ECO:0000256" key="4">
    <source>
        <dbReference type="ARBA" id="ARBA00022691"/>
    </source>
</evidence>
<gene>
    <name evidence="7" type="ORF">Vafri_7939</name>
</gene>
<dbReference type="Proteomes" id="UP000747399">
    <property type="component" value="Unassembled WGS sequence"/>
</dbReference>
<dbReference type="GO" id="GO:0004851">
    <property type="term" value="F:uroporphyrin-III C-methyltransferase activity"/>
    <property type="evidence" value="ECO:0007669"/>
    <property type="project" value="UniProtKB-EC"/>
</dbReference>
<accession>A0A8J4EZQ1</accession>
<evidence type="ECO:0000256" key="1">
    <source>
        <dbReference type="ARBA" id="ARBA00012162"/>
    </source>
</evidence>
<keyword evidence="4" id="KW-0949">S-adenosyl-L-methionine</keyword>
<organism evidence="7 8">
    <name type="scientific">Volvox africanus</name>
    <dbReference type="NCBI Taxonomy" id="51714"/>
    <lineage>
        <taxon>Eukaryota</taxon>
        <taxon>Viridiplantae</taxon>
        <taxon>Chlorophyta</taxon>
        <taxon>core chlorophytes</taxon>
        <taxon>Chlorophyceae</taxon>
        <taxon>CS clade</taxon>
        <taxon>Chlamydomonadales</taxon>
        <taxon>Volvocaceae</taxon>
        <taxon>Volvox</taxon>
    </lineage>
</organism>
<dbReference type="InterPro" id="IPR000878">
    <property type="entry name" value="4pyrrol_Mease"/>
</dbReference>
<dbReference type="Pfam" id="PF00590">
    <property type="entry name" value="TP_methylase"/>
    <property type="match status" value="1"/>
</dbReference>
<dbReference type="Gene3D" id="3.30.950.10">
    <property type="entry name" value="Methyltransferase, Cobalt-precorrin-4 Transmethylase, Domain 2"/>
    <property type="match status" value="1"/>
</dbReference>
<keyword evidence="5" id="KW-0627">Porphyrin biosynthesis</keyword>
<dbReference type="EMBL" id="BNCO01000012">
    <property type="protein sequence ID" value="GIL51974.1"/>
    <property type="molecule type" value="Genomic_DNA"/>
</dbReference>
<evidence type="ECO:0000256" key="3">
    <source>
        <dbReference type="ARBA" id="ARBA00022679"/>
    </source>
</evidence>
<dbReference type="PANTHER" id="PTHR45790:SF3">
    <property type="entry name" value="S-ADENOSYL-L-METHIONINE-DEPENDENT UROPORPHYRINOGEN III METHYLTRANSFERASE, CHLOROPLASTIC"/>
    <property type="match status" value="1"/>
</dbReference>
<dbReference type="InterPro" id="IPR050161">
    <property type="entry name" value="Siro_Cobalamin_biosynth"/>
</dbReference>
<evidence type="ECO:0000313" key="8">
    <source>
        <dbReference type="Proteomes" id="UP000747399"/>
    </source>
</evidence>
<proteinExistence type="predicted"/>